<proteinExistence type="predicted"/>
<evidence type="ECO:0000313" key="1">
    <source>
        <dbReference type="EMBL" id="KAB4474867.1"/>
    </source>
</evidence>
<reference evidence="1 2" key="1">
    <citation type="journal article" date="2019" name="Nat. Med.">
        <title>A library of human gut bacterial isolates paired with longitudinal multiomics data enables mechanistic microbiome research.</title>
        <authorList>
            <person name="Poyet M."/>
            <person name="Groussin M."/>
            <person name="Gibbons S.M."/>
            <person name="Avila-Pacheco J."/>
            <person name="Jiang X."/>
            <person name="Kearney S.M."/>
            <person name="Perrotta A.R."/>
            <person name="Berdy B."/>
            <person name="Zhao S."/>
            <person name="Lieberman T.D."/>
            <person name="Swanson P.K."/>
            <person name="Smith M."/>
            <person name="Roesemann S."/>
            <person name="Alexander J.E."/>
            <person name="Rich S.A."/>
            <person name="Livny J."/>
            <person name="Vlamakis H."/>
            <person name="Clish C."/>
            <person name="Bullock K."/>
            <person name="Deik A."/>
            <person name="Scott J."/>
            <person name="Pierce K.A."/>
            <person name="Xavier R.J."/>
            <person name="Alm E.J."/>
        </authorList>
    </citation>
    <scope>NUCLEOTIDE SEQUENCE [LARGE SCALE GENOMIC DNA]</scope>
    <source>
        <strain evidence="1 2">BIOML-A156</strain>
    </source>
</reference>
<organism evidence="1 2">
    <name type="scientific">Bacteroides thetaiotaomicron</name>
    <dbReference type="NCBI Taxonomy" id="818"/>
    <lineage>
        <taxon>Bacteria</taxon>
        <taxon>Pseudomonadati</taxon>
        <taxon>Bacteroidota</taxon>
        <taxon>Bacteroidia</taxon>
        <taxon>Bacteroidales</taxon>
        <taxon>Bacteroidaceae</taxon>
        <taxon>Bacteroides</taxon>
    </lineage>
</organism>
<dbReference type="EMBL" id="WCRS01000005">
    <property type="protein sequence ID" value="KAB4474867.1"/>
    <property type="molecule type" value="Genomic_DNA"/>
</dbReference>
<dbReference type="SUPFAM" id="SSF52490">
    <property type="entry name" value="Tubulin nucleotide-binding domain-like"/>
    <property type="match status" value="1"/>
</dbReference>
<comment type="caution">
    <text evidence="1">The sequence shown here is derived from an EMBL/GenBank/DDBJ whole genome shotgun (WGS) entry which is preliminary data.</text>
</comment>
<accession>A0A6I0SB18</accession>
<dbReference type="Gene3D" id="3.40.50.1440">
    <property type="entry name" value="Tubulin/FtsZ, GTPase domain"/>
    <property type="match status" value="1"/>
</dbReference>
<name>A0A6I0SB18_BACT4</name>
<dbReference type="AlphaFoldDB" id="A0A6I0SB18"/>
<dbReference type="RefSeq" id="WP_321585207.1">
    <property type="nucleotide sequence ID" value="NZ_CAXTFL010000029.1"/>
</dbReference>
<evidence type="ECO:0000313" key="2">
    <source>
        <dbReference type="Proteomes" id="UP000488521"/>
    </source>
</evidence>
<protein>
    <submittedName>
        <fullName evidence="1">Uncharacterized protein</fullName>
    </submittedName>
</protein>
<dbReference type="Proteomes" id="UP000488521">
    <property type="component" value="Unassembled WGS sequence"/>
</dbReference>
<gene>
    <name evidence="1" type="ORF">GAN59_10945</name>
</gene>
<sequence>MANKKVFVCCIGGTGLRVMKSIIMLLSAGYDSKGYSIIPILIDPHQDLREKTQLDDLIDSYIKIYNYTVGENTSVVGNALKGFFGTQIARYQSLDNEQNSTNDSMSSQEAFESYLGYGSVPDDDINRYLVQTLYSEANLRNKLAVGFKGNPNVGTVVLGEMITGADWFDALQRHFQKEDKIFIVSSIFGGTGASGYPLLEKMIRGSAAHPNLQKSLMGAVTVLPYFALDDPTATGSSIDSSNFLTKTKAALTYYEKTVKSDYLYYIGEKSLKKSYQNDESKQDDPAHFIELVAATSLFDFLGRERQKTCQYMSRAIRNDQSVLDKVSAGDGYNDVVKVLADMRLLQRLVEFLKSENHFPLRKTRGLGNGFYEDDSFITLETFMKNFAEWYEQIANNKRGFSPLTSCENMANPIKGVSIDASQPDYVLRMIKESNKMRKDDDLKLRHLLECAYKAIDCYTKKVVG</sequence>
<dbReference type="InterPro" id="IPR036525">
    <property type="entry name" value="Tubulin/FtsZ_GTPase_sf"/>
</dbReference>